<evidence type="ECO:0000313" key="2">
    <source>
        <dbReference type="EMBL" id="ERL50582.1"/>
    </source>
</evidence>
<organism evidence="2 3">
    <name type="scientific">Halomonas huangheensis</name>
    <dbReference type="NCBI Taxonomy" id="1178482"/>
    <lineage>
        <taxon>Bacteria</taxon>
        <taxon>Pseudomonadati</taxon>
        <taxon>Pseudomonadota</taxon>
        <taxon>Gammaproteobacteria</taxon>
        <taxon>Oceanospirillales</taxon>
        <taxon>Halomonadaceae</taxon>
        <taxon>Halomonas</taxon>
    </lineage>
</organism>
<dbReference type="AlphaFoldDB" id="W1N4T4"/>
<evidence type="ECO:0000256" key="1">
    <source>
        <dbReference type="SAM" id="SignalP"/>
    </source>
</evidence>
<dbReference type="RefSeq" id="WP_021820635.1">
    <property type="nucleotide sequence ID" value="NZ_AVBC01000039.1"/>
</dbReference>
<evidence type="ECO:0000313" key="3">
    <source>
        <dbReference type="Proteomes" id="UP000019113"/>
    </source>
</evidence>
<dbReference type="EMBL" id="AVBC01000039">
    <property type="protein sequence ID" value="ERL50582.1"/>
    <property type="molecule type" value="Genomic_DNA"/>
</dbReference>
<keyword evidence="3" id="KW-1185">Reference proteome</keyword>
<sequence>MKTSAIAIIAIALPLAAVANHSDVDQFGNHEMPGADTDAVSAAISWGQMTAGPG</sequence>
<feature type="chain" id="PRO_5004806782" evidence="1">
    <location>
        <begin position="20"/>
        <end position="54"/>
    </location>
</feature>
<gene>
    <name evidence="2" type="ORF">BJB45_05490</name>
</gene>
<protein>
    <submittedName>
        <fullName evidence="2">Uncharacterized protein</fullName>
    </submittedName>
</protein>
<name>W1N4T4_9GAMM</name>
<dbReference type="Proteomes" id="UP000019113">
    <property type="component" value="Unassembled WGS sequence"/>
</dbReference>
<keyword evidence="1" id="KW-0732">Signal</keyword>
<reference evidence="2 3" key="1">
    <citation type="submission" date="2013-08" db="EMBL/GenBank/DDBJ databases">
        <title>draft genome of Halomonas huanghegensis, strain BJGMM-B45T.</title>
        <authorList>
            <person name="Miao C."/>
            <person name="Wan Y."/>
            <person name="Jin W."/>
        </authorList>
    </citation>
    <scope>NUCLEOTIDE SEQUENCE [LARGE SCALE GENOMIC DNA]</scope>
    <source>
        <strain evidence="2 3">BJGMM-B45</strain>
    </source>
</reference>
<accession>W1N4T4</accession>
<comment type="caution">
    <text evidence="2">The sequence shown here is derived from an EMBL/GenBank/DDBJ whole genome shotgun (WGS) entry which is preliminary data.</text>
</comment>
<proteinExistence type="predicted"/>
<feature type="signal peptide" evidence="1">
    <location>
        <begin position="1"/>
        <end position="19"/>
    </location>
</feature>